<name>A0A803NGQ9_CANSA</name>
<feature type="compositionally biased region" description="Basic and acidic residues" evidence="1">
    <location>
        <begin position="10"/>
        <end position="33"/>
    </location>
</feature>
<accession>A0A803NGQ9</accession>
<feature type="region of interest" description="Disordered" evidence="1">
    <location>
        <begin position="1"/>
        <end position="33"/>
    </location>
</feature>
<evidence type="ECO:0000259" key="2">
    <source>
        <dbReference type="Pfam" id="PF20167"/>
    </source>
</evidence>
<dbReference type="Proteomes" id="UP000596661">
    <property type="component" value="Chromosome 1"/>
</dbReference>
<sequence length="384" mass="44140">MTSTRTGSSKSKEKRLDEHNHQEKRAKKNNDDIPLIKHPKIKERYSTTFCSRNIIFGKVINFTEMQSIHFEDIFSKLGWNSFISLNLPMYPRLVRAFYASIVPMEDKLGLECTLKNKTISFDVATLNHILGVPNKGIVFDPCELDLEDFSLSNACSRICINQSFHLKPQSKDLTIQAKVIHHFLTFNIVPRGGNRCTLTQFDLYLLDNIFKGCFINLGALIINHMKHAIKTYKKQVITLPYGMLLTKIFQYFNVHLESENDVYKPTLNDTYNHVSLNRMGFHVQNGVWISKNDPMAPPRDVDRAMEVGGGDDHMLGEEEDTPLRAHSSSSFNIEKAFNRLFTLMDQRFNTIDGQLASLNTNLNTMNAQHQTMWEYFQHFGPSPP</sequence>
<protein>
    <recommendedName>
        <fullName evidence="2">Putative plant transposon protein domain-containing protein</fullName>
    </recommendedName>
</protein>
<proteinExistence type="predicted"/>
<reference evidence="3" key="1">
    <citation type="submission" date="2018-11" db="EMBL/GenBank/DDBJ databases">
        <authorList>
            <person name="Grassa J C."/>
        </authorList>
    </citation>
    <scope>NUCLEOTIDE SEQUENCE [LARGE SCALE GENOMIC DNA]</scope>
</reference>
<reference evidence="3" key="2">
    <citation type="submission" date="2021-03" db="UniProtKB">
        <authorList>
            <consortium name="EnsemblPlants"/>
        </authorList>
    </citation>
    <scope>IDENTIFICATION</scope>
</reference>
<evidence type="ECO:0000313" key="4">
    <source>
        <dbReference type="Proteomes" id="UP000596661"/>
    </source>
</evidence>
<dbReference type="InterPro" id="IPR046796">
    <property type="entry name" value="Transposase_32_dom"/>
</dbReference>
<dbReference type="OMA" id="KESIEWM"/>
<dbReference type="Pfam" id="PF20167">
    <property type="entry name" value="Transposase_32"/>
    <property type="match status" value="1"/>
</dbReference>
<dbReference type="AlphaFoldDB" id="A0A803NGQ9"/>
<dbReference type="EMBL" id="UZAU01000026">
    <property type="status" value="NOT_ANNOTATED_CDS"/>
    <property type="molecule type" value="Genomic_DNA"/>
</dbReference>
<dbReference type="Gramene" id="evm.model.01.1364">
    <property type="protein sequence ID" value="cds.evm.model.01.1364"/>
    <property type="gene ID" value="evm.TU.01.1364"/>
</dbReference>
<dbReference type="EnsemblPlants" id="evm.model.01.1364">
    <property type="protein sequence ID" value="cds.evm.model.01.1364"/>
    <property type="gene ID" value="evm.TU.01.1364"/>
</dbReference>
<keyword evidence="4" id="KW-1185">Reference proteome</keyword>
<organism evidence="3 4">
    <name type="scientific">Cannabis sativa</name>
    <name type="common">Hemp</name>
    <name type="synonym">Marijuana</name>
    <dbReference type="NCBI Taxonomy" id="3483"/>
    <lineage>
        <taxon>Eukaryota</taxon>
        <taxon>Viridiplantae</taxon>
        <taxon>Streptophyta</taxon>
        <taxon>Embryophyta</taxon>
        <taxon>Tracheophyta</taxon>
        <taxon>Spermatophyta</taxon>
        <taxon>Magnoliopsida</taxon>
        <taxon>eudicotyledons</taxon>
        <taxon>Gunneridae</taxon>
        <taxon>Pentapetalae</taxon>
        <taxon>rosids</taxon>
        <taxon>fabids</taxon>
        <taxon>Rosales</taxon>
        <taxon>Cannabaceae</taxon>
        <taxon>Cannabis</taxon>
    </lineage>
</organism>
<evidence type="ECO:0000256" key="1">
    <source>
        <dbReference type="SAM" id="MobiDB-lite"/>
    </source>
</evidence>
<evidence type="ECO:0000313" key="3">
    <source>
        <dbReference type="EnsemblPlants" id="cds.evm.model.01.1364"/>
    </source>
</evidence>
<feature type="domain" description="Putative plant transposon protein" evidence="2">
    <location>
        <begin position="76"/>
        <end position="254"/>
    </location>
</feature>